<protein>
    <recommendedName>
        <fullName evidence="1">DUF397 domain-containing protein</fullName>
    </recommendedName>
</protein>
<dbReference type="RefSeq" id="WP_088970439.1">
    <property type="nucleotide sequence ID" value="NZ_JBHLYF010000022.1"/>
</dbReference>
<dbReference type="InterPro" id="IPR007278">
    <property type="entry name" value="DUF397"/>
</dbReference>
<dbReference type="EMBL" id="LT607751">
    <property type="protein sequence ID" value="SCG48778.1"/>
    <property type="molecule type" value="Genomic_DNA"/>
</dbReference>
<evidence type="ECO:0000259" key="1">
    <source>
        <dbReference type="Pfam" id="PF04149"/>
    </source>
</evidence>
<evidence type="ECO:0000313" key="3">
    <source>
        <dbReference type="Proteomes" id="UP000198210"/>
    </source>
</evidence>
<organism evidence="2 3">
    <name type="scientific">Micromonospora siamensis</name>
    <dbReference type="NCBI Taxonomy" id="299152"/>
    <lineage>
        <taxon>Bacteria</taxon>
        <taxon>Bacillati</taxon>
        <taxon>Actinomycetota</taxon>
        <taxon>Actinomycetes</taxon>
        <taxon>Micromonosporales</taxon>
        <taxon>Micromonosporaceae</taxon>
        <taxon>Micromonospora</taxon>
    </lineage>
</organism>
<keyword evidence="3" id="KW-1185">Reference proteome</keyword>
<name>A0A1C5HS55_9ACTN</name>
<gene>
    <name evidence="2" type="ORF">GA0074704_2233</name>
</gene>
<reference evidence="2 3" key="1">
    <citation type="submission" date="2016-06" db="EMBL/GenBank/DDBJ databases">
        <authorList>
            <person name="Kjaerup R.B."/>
            <person name="Dalgaard T.S."/>
            <person name="Juul-Madsen H.R."/>
        </authorList>
    </citation>
    <scope>NUCLEOTIDE SEQUENCE [LARGE SCALE GENOMIC DNA]</scope>
    <source>
        <strain evidence="2 3">DSM 45097</strain>
    </source>
</reference>
<sequence length="56" mass="6151">MDSQWRKSSRSGSNGACVEARHVQPAVEVRDSKDADGPILRFSGDAWSTFVTGLKR</sequence>
<accession>A0A1C5HS55</accession>
<proteinExistence type="predicted"/>
<evidence type="ECO:0000313" key="2">
    <source>
        <dbReference type="EMBL" id="SCG48778.1"/>
    </source>
</evidence>
<dbReference type="Proteomes" id="UP000198210">
    <property type="component" value="Chromosome I"/>
</dbReference>
<feature type="domain" description="DUF397" evidence="1">
    <location>
        <begin position="4"/>
        <end position="55"/>
    </location>
</feature>
<dbReference type="AlphaFoldDB" id="A0A1C5HS55"/>
<dbReference type="Pfam" id="PF04149">
    <property type="entry name" value="DUF397"/>
    <property type="match status" value="1"/>
</dbReference>